<name>A0ABP7ZKV9_9MICO</name>
<evidence type="ECO:0000256" key="3">
    <source>
        <dbReference type="ARBA" id="ARBA00022676"/>
    </source>
</evidence>
<proteinExistence type="predicted"/>
<comment type="caution">
    <text evidence="9">The sequence shown here is derived from an EMBL/GenBank/DDBJ whole genome shotgun (WGS) entry which is preliminary data.</text>
</comment>
<comment type="subcellular location">
    <subcellularLocation>
        <location evidence="1">Cell membrane</location>
        <topology evidence="1">Multi-pass membrane protein</topology>
    </subcellularLocation>
</comment>
<evidence type="ECO:0000256" key="6">
    <source>
        <dbReference type="ARBA" id="ARBA00022989"/>
    </source>
</evidence>
<dbReference type="Proteomes" id="UP001415169">
    <property type="component" value="Unassembled WGS sequence"/>
</dbReference>
<evidence type="ECO:0000256" key="7">
    <source>
        <dbReference type="ARBA" id="ARBA00023136"/>
    </source>
</evidence>
<feature type="transmembrane region" description="Helical" evidence="8">
    <location>
        <begin position="327"/>
        <end position="347"/>
    </location>
</feature>
<keyword evidence="5 8" id="KW-0812">Transmembrane</keyword>
<sequence>MSTTLGAQRPVHTQEFRLRAWLRTPTVAVPGLAGLLAAVITALGSWIPSLWGDEAASALSAQRSLPSFLHEIVHVDAVHAVYYAGLHLWVSVFGASAFALRLPSAIATGVMVAGVVLLARFFVSSWRLPLIAAAFAVGLPRLNFAGIEARSYAWTAAFATWILVCAVATLRGRVSAHVGWAGFALLAGVGTALNPYVGSLILVTGCLAALSAGERRAHLRRWAWASLVALALASPVILLAVLERHQVAFLAHRPEPAETWVVKQWFHDPLMAIIGWALLVAAAVVIAVRRDARLDLGLGVVALLWVVPASAFLIGTIPTLHHYAPRYLTLTAPGVALLMALAVDAIFRSWKPAGVAALVLVLGAAVPAYLAQRGPNAENASDWAEVSQVVAAHALPGDQVAFDTVVRPSRRPQSAWRLYPRDFRNVSVPQLVTPYWQRKTWSDELMTIEDAAAQHRFTAPTVFAVESDFASTGVVDVNGIPALESAGYHVVEHWKLHSDEVYKLDREGTPPR</sequence>
<accession>A0ABP7ZKV9</accession>
<feature type="transmembrane region" description="Helical" evidence="8">
    <location>
        <begin position="105"/>
        <end position="122"/>
    </location>
</feature>
<keyword evidence="6 8" id="KW-1133">Transmembrane helix</keyword>
<reference evidence="9" key="2">
    <citation type="submission" date="2023-12" db="EMBL/GenBank/DDBJ databases">
        <authorList>
            <person name="Sun Q."/>
            <person name="Inoue M."/>
        </authorList>
    </citation>
    <scope>NUCLEOTIDE SEQUENCE</scope>
    <source>
        <strain evidence="9">JCM 17590</strain>
    </source>
</reference>
<dbReference type="PANTHER" id="PTHR33908">
    <property type="entry name" value="MANNOSYLTRANSFERASE YKCB-RELATED"/>
    <property type="match status" value="1"/>
</dbReference>
<gene>
    <name evidence="9" type="ORF">GCM10022286_20670</name>
</gene>
<dbReference type="RefSeq" id="WP_344791698.1">
    <property type="nucleotide sequence ID" value="NZ_BAABBV010000001.1"/>
</dbReference>
<evidence type="ECO:0000256" key="8">
    <source>
        <dbReference type="SAM" id="Phobius"/>
    </source>
</evidence>
<evidence type="ECO:0000256" key="4">
    <source>
        <dbReference type="ARBA" id="ARBA00022679"/>
    </source>
</evidence>
<feature type="transmembrane region" description="Helical" evidence="8">
    <location>
        <begin position="354"/>
        <end position="371"/>
    </location>
</feature>
<keyword evidence="4" id="KW-0808">Transferase</keyword>
<feature type="transmembrane region" description="Helical" evidence="8">
    <location>
        <begin position="222"/>
        <end position="242"/>
    </location>
</feature>
<evidence type="ECO:0000313" key="9">
    <source>
        <dbReference type="EMBL" id="GAA4162103.1"/>
    </source>
</evidence>
<protein>
    <submittedName>
        <fullName evidence="9">Glycosyltransferase family 39 protein</fullName>
    </submittedName>
</protein>
<keyword evidence="2" id="KW-1003">Cell membrane</keyword>
<feature type="transmembrane region" description="Helical" evidence="8">
    <location>
        <begin position="151"/>
        <end position="170"/>
    </location>
</feature>
<feature type="transmembrane region" description="Helical" evidence="8">
    <location>
        <begin position="27"/>
        <end position="47"/>
    </location>
</feature>
<dbReference type="InterPro" id="IPR050297">
    <property type="entry name" value="LipidA_mod_glycosyltrf_83"/>
</dbReference>
<feature type="transmembrane region" description="Helical" evidence="8">
    <location>
        <begin position="182"/>
        <end position="210"/>
    </location>
</feature>
<reference evidence="9" key="1">
    <citation type="journal article" date="2014" name="Int. J. Syst. Evol. Microbiol.">
        <title>Complete genome of a new Firmicutes species belonging to the dominant human colonic microbiota ('Ruminococcus bicirculans') reveals two chromosomes and a selective capacity to utilize plant glucans.</title>
        <authorList>
            <consortium name="NISC Comparative Sequencing Program"/>
            <person name="Wegmann U."/>
            <person name="Louis P."/>
            <person name="Goesmann A."/>
            <person name="Henrissat B."/>
            <person name="Duncan S.H."/>
            <person name="Flint H.J."/>
        </authorList>
    </citation>
    <scope>NUCLEOTIDE SEQUENCE</scope>
    <source>
        <strain evidence="9">JCM 17590</strain>
    </source>
</reference>
<dbReference type="PANTHER" id="PTHR33908:SF3">
    <property type="entry name" value="UNDECAPRENYL PHOSPHATE-ALPHA-4-AMINO-4-DEOXY-L-ARABINOSE ARABINOSYL TRANSFERASE"/>
    <property type="match status" value="1"/>
</dbReference>
<evidence type="ECO:0000256" key="5">
    <source>
        <dbReference type="ARBA" id="ARBA00022692"/>
    </source>
</evidence>
<feature type="transmembrane region" description="Helical" evidence="8">
    <location>
        <begin position="80"/>
        <end position="100"/>
    </location>
</feature>
<keyword evidence="7 8" id="KW-0472">Membrane</keyword>
<keyword evidence="10" id="KW-1185">Reference proteome</keyword>
<feature type="transmembrane region" description="Helical" evidence="8">
    <location>
        <begin position="300"/>
        <end position="321"/>
    </location>
</feature>
<evidence type="ECO:0000313" key="10">
    <source>
        <dbReference type="Proteomes" id="UP001415169"/>
    </source>
</evidence>
<feature type="transmembrane region" description="Helical" evidence="8">
    <location>
        <begin position="270"/>
        <end position="288"/>
    </location>
</feature>
<feature type="transmembrane region" description="Helical" evidence="8">
    <location>
        <begin position="128"/>
        <end position="144"/>
    </location>
</feature>
<evidence type="ECO:0000256" key="1">
    <source>
        <dbReference type="ARBA" id="ARBA00004651"/>
    </source>
</evidence>
<organism evidence="9 10">
    <name type="scientific">Gryllotalpicola daejeonensis</name>
    <dbReference type="NCBI Taxonomy" id="993087"/>
    <lineage>
        <taxon>Bacteria</taxon>
        <taxon>Bacillati</taxon>
        <taxon>Actinomycetota</taxon>
        <taxon>Actinomycetes</taxon>
        <taxon>Micrococcales</taxon>
        <taxon>Microbacteriaceae</taxon>
        <taxon>Gryllotalpicola</taxon>
    </lineage>
</organism>
<dbReference type="EMBL" id="BAABBV010000001">
    <property type="protein sequence ID" value="GAA4162103.1"/>
    <property type="molecule type" value="Genomic_DNA"/>
</dbReference>
<evidence type="ECO:0000256" key="2">
    <source>
        <dbReference type="ARBA" id="ARBA00022475"/>
    </source>
</evidence>
<keyword evidence="3" id="KW-0328">Glycosyltransferase</keyword>